<dbReference type="EMBL" id="HBHR01012610">
    <property type="protein sequence ID" value="CAD9863891.1"/>
    <property type="molecule type" value="Transcribed_RNA"/>
</dbReference>
<protein>
    <submittedName>
        <fullName evidence="2">Uncharacterized protein</fullName>
    </submittedName>
</protein>
<evidence type="ECO:0000313" key="2">
    <source>
        <dbReference type="EMBL" id="CAD9863891.1"/>
    </source>
</evidence>
<proteinExistence type="predicted"/>
<sequence>MFFNIFGGDVESAESADGNGRGHVENSQEAKLEGEPEQAEEPPGTRRVKHISMQAVSNSGYCSLLLPPCCVVLEGREEVGETVTISSAEAERLSNLYKMLAKIQAQQAAEDSDESSVLSRTSHGVQEPTIESRTWYEYMKSRLVVTR</sequence>
<reference evidence="2" key="1">
    <citation type="submission" date="2021-01" db="EMBL/GenBank/DDBJ databases">
        <authorList>
            <person name="Corre E."/>
            <person name="Pelletier E."/>
            <person name="Niang G."/>
            <person name="Scheremetjew M."/>
            <person name="Finn R."/>
            <person name="Kale V."/>
            <person name="Holt S."/>
            <person name="Cochrane G."/>
            <person name="Meng A."/>
            <person name="Brown T."/>
            <person name="Cohen L."/>
        </authorList>
    </citation>
    <scope>NUCLEOTIDE SEQUENCE</scope>
    <source>
        <strain evidence="2">CCMP1661</strain>
    </source>
</reference>
<organism evidence="2">
    <name type="scientific">Fibrocapsa japonica</name>
    <dbReference type="NCBI Taxonomy" id="94617"/>
    <lineage>
        <taxon>Eukaryota</taxon>
        <taxon>Sar</taxon>
        <taxon>Stramenopiles</taxon>
        <taxon>Ochrophyta</taxon>
        <taxon>Raphidophyceae</taxon>
        <taxon>Chattonellales</taxon>
        <taxon>Chattonellaceae</taxon>
        <taxon>Fibrocapsa</taxon>
    </lineage>
</organism>
<dbReference type="AlphaFoldDB" id="A0A7S2UZ00"/>
<accession>A0A7S2UZ00</accession>
<feature type="compositionally biased region" description="Basic and acidic residues" evidence="1">
    <location>
        <begin position="20"/>
        <end position="34"/>
    </location>
</feature>
<name>A0A7S2UZ00_9STRA</name>
<evidence type="ECO:0000256" key="1">
    <source>
        <dbReference type="SAM" id="MobiDB-lite"/>
    </source>
</evidence>
<feature type="region of interest" description="Disordered" evidence="1">
    <location>
        <begin position="1"/>
        <end position="45"/>
    </location>
</feature>
<gene>
    <name evidence="2" type="ORF">FJAP1339_LOCUS6143</name>
</gene>